<name>A0A1H3TX06_9MICO</name>
<proteinExistence type="inferred from homology"/>
<dbReference type="PANTHER" id="PTHR35005:SF1">
    <property type="entry name" value="2-AMINO-5-FORMYLAMINO-6-RIBOSYLAMINOPYRIMIDIN-4(3H)-ONE 5'-MONOPHOSPHATE DEFORMYLASE"/>
    <property type="match status" value="1"/>
</dbReference>
<evidence type="ECO:0000256" key="5">
    <source>
        <dbReference type="ARBA" id="ARBA00024029"/>
    </source>
</evidence>
<dbReference type="Gene3D" id="3.40.50.10310">
    <property type="entry name" value="Creatininase"/>
    <property type="match status" value="1"/>
</dbReference>
<dbReference type="GO" id="GO:0016811">
    <property type="term" value="F:hydrolase activity, acting on carbon-nitrogen (but not peptide) bonds, in linear amides"/>
    <property type="evidence" value="ECO:0007669"/>
    <property type="project" value="TreeGrafter"/>
</dbReference>
<evidence type="ECO:0000313" key="7">
    <source>
        <dbReference type="Proteomes" id="UP000198891"/>
    </source>
</evidence>
<evidence type="ECO:0000256" key="1">
    <source>
        <dbReference type="ARBA" id="ARBA00001947"/>
    </source>
</evidence>
<keyword evidence="4" id="KW-0862">Zinc</keyword>
<organism evidence="6 7">
    <name type="scientific">Herbiconiux ginsengi</name>
    <dbReference type="NCBI Taxonomy" id="381665"/>
    <lineage>
        <taxon>Bacteria</taxon>
        <taxon>Bacillati</taxon>
        <taxon>Actinomycetota</taxon>
        <taxon>Actinomycetes</taxon>
        <taxon>Micrococcales</taxon>
        <taxon>Microbacteriaceae</taxon>
        <taxon>Herbiconiux</taxon>
    </lineage>
</organism>
<sequence>MLDLASASWTDVREHIAAGNTIAFLPFGALEQHGPHLPLSTDTIQCAGIAARVAEHFSGLLLPPVPYGETWDNGGFPGTISLSASTVTAICLDIATSATSFGVTTLVIVNGDYGNRAPVHAAARQLSIAGSDAIVLDYPGLVEVGDAIKESPWAAPGLCHADELETSMVLALRPELVHPERYAAAYPELPADFGRRPIRFDTLSPSGVFGDPRPSSALKGEAILSFVVERSIAEVDAHLGAIGAR</sequence>
<protein>
    <submittedName>
        <fullName evidence="6">Creatinine amidohydrolase</fullName>
    </submittedName>
</protein>
<evidence type="ECO:0000256" key="2">
    <source>
        <dbReference type="ARBA" id="ARBA00022723"/>
    </source>
</evidence>
<evidence type="ECO:0000313" key="6">
    <source>
        <dbReference type="EMBL" id="SDZ54291.1"/>
    </source>
</evidence>
<dbReference type="EMBL" id="FNPZ01000008">
    <property type="protein sequence ID" value="SDZ54291.1"/>
    <property type="molecule type" value="Genomic_DNA"/>
</dbReference>
<evidence type="ECO:0000256" key="4">
    <source>
        <dbReference type="ARBA" id="ARBA00022833"/>
    </source>
</evidence>
<reference evidence="6 7" key="1">
    <citation type="submission" date="2016-10" db="EMBL/GenBank/DDBJ databases">
        <authorList>
            <person name="de Groot N.N."/>
        </authorList>
    </citation>
    <scope>NUCLEOTIDE SEQUENCE [LARGE SCALE GENOMIC DNA]</scope>
    <source>
        <strain evidence="6 7">CGMCC 4.3491</strain>
    </source>
</reference>
<evidence type="ECO:0000256" key="3">
    <source>
        <dbReference type="ARBA" id="ARBA00022801"/>
    </source>
</evidence>
<dbReference type="PANTHER" id="PTHR35005">
    <property type="entry name" value="3-DEHYDRO-SCYLLO-INOSOSE HYDROLASE"/>
    <property type="match status" value="1"/>
</dbReference>
<dbReference type="AlphaFoldDB" id="A0A1H3TX06"/>
<dbReference type="InterPro" id="IPR024087">
    <property type="entry name" value="Creatininase-like_sf"/>
</dbReference>
<dbReference type="InterPro" id="IPR003785">
    <property type="entry name" value="Creatininase/forma_Hydrolase"/>
</dbReference>
<comment type="cofactor">
    <cofactor evidence="1">
        <name>Zn(2+)</name>
        <dbReference type="ChEBI" id="CHEBI:29105"/>
    </cofactor>
</comment>
<comment type="similarity">
    <text evidence="5">Belongs to the creatininase superfamily.</text>
</comment>
<dbReference type="Proteomes" id="UP000198891">
    <property type="component" value="Unassembled WGS sequence"/>
</dbReference>
<gene>
    <name evidence="6" type="ORF">SAMN05216554_4531</name>
</gene>
<accession>A0A1H3TX06</accession>
<dbReference type="SUPFAM" id="SSF102215">
    <property type="entry name" value="Creatininase"/>
    <property type="match status" value="1"/>
</dbReference>
<keyword evidence="7" id="KW-1185">Reference proteome</keyword>
<dbReference type="GO" id="GO:0046872">
    <property type="term" value="F:metal ion binding"/>
    <property type="evidence" value="ECO:0007669"/>
    <property type="project" value="UniProtKB-KW"/>
</dbReference>
<keyword evidence="3 6" id="KW-0378">Hydrolase</keyword>
<keyword evidence="2" id="KW-0479">Metal-binding</keyword>
<dbReference type="Pfam" id="PF02633">
    <property type="entry name" value="Creatininase"/>
    <property type="match status" value="1"/>
</dbReference>
<dbReference type="GO" id="GO:0009231">
    <property type="term" value="P:riboflavin biosynthetic process"/>
    <property type="evidence" value="ECO:0007669"/>
    <property type="project" value="TreeGrafter"/>
</dbReference>
<dbReference type="STRING" id="381665.SAMN05216554_4531"/>